<evidence type="ECO:0000259" key="8">
    <source>
        <dbReference type="PROSITE" id="PS51778"/>
    </source>
</evidence>
<dbReference type="InterPro" id="IPR011993">
    <property type="entry name" value="PH-like_dom_sf"/>
</dbReference>
<dbReference type="SMART" id="SM00568">
    <property type="entry name" value="GRAM"/>
    <property type="match status" value="1"/>
</dbReference>
<feature type="compositionally biased region" description="Low complexity" evidence="6">
    <location>
        <begin position="133"/>
        <end position="142"/>
    </location>
</feature>
<evidence type="ECO:0000256" key="2">
    <source>
        <dbReference type="ARBA" id="ARBA00006582"/>
    </source>
</evidence>
<feature type="region of interest" description="Disordered" evidence="6">
    <location>
        <begin position="410"/>
        <end position="458"/>
    </location>
</feature>
<evidence type="ECO:0000256" key="3">
    <source>
        <dbReference type="ARBA" id="ARBA00022692"/>
    </source>
</evidence>
<name>A0A1X2IGP5_9FUNG</name>
<comment type="subcellular location">
    <subcellularLocation>
        <location evidence="1">Membrane</location>
        <topology evidence="1">Single-pass membrane protein</topology>
    </subcellularLocation>
</comment>
<dbReference type="EMBL" id="MCGE01000012">
    <property type="protein sequence ID" value="ORZ15981.1"/>
    <property type="molecule type" value="Genomic_DNA"/>
</dbReference>
<organism evidence="9 10">
    <name type="scientific">Absidia repens</name>
    <dbReference type="NCBI Taxonomy" id="90262"/>
    <lineage>
        <taxon>Eukaryota</taxon>
        <taxon>Fungi</taxon>
        <taxon>Fungi incertae sedis</taxon>
        <taxon>Mucoromycota</taxon>
        <taxon>Mucoromycotina</taxon>
        <taxon>Mucoromycetes</taxon>
        <taxon>Mucorales</taxon>
        <taxon>Cunninghamellaceae</taxon>
        <taxon>Absidia</taxon>
    </lineage>
</organism>
<evidence type="ECO:0000256" key="4">
    <source>
        <dbReference type="ARBA" id="ARBA00022989"/>
    </source>
</evidence>
<dbReference type="AlphaFoldDB" id="A0A1X2IGP5"/>
<feature type="compositionally biased region" description="Basic and acidic residues" evidence="6">
    <location>
        <begin position="410"/>
        <end position="422"/>
    </location>
</feature>
<dbReference type="GO" id="GO:0140268">
    <property type="term" value="C:endoplasmic reticulum-plasma membrane contact site"/>
    <property type="evidence" value="ECO:0007669"/>
    <property type="project" value="TreeGrafter"/>
</dbReference>
<feature type="transmembrane region" description="Helical" evidence="7">
    <location>
        <begin position="716"/>
        <end position="739"/>
    </location>
</feature>
<dbReference type="Proteomes" id="UP000193560">
    <property type="component" value="Unassembled WGS sequence"/>
</dbReference>
<gene>
    <name evidence="9" type="ORF">BCR42DRAFT_353038</name>
</gene>
<feature type="compositionally biased region" description="Basic and acidic residues" evidence="6">
    <location>
        <begin position="52"/>
        <end position="68"/>
    </location>
</feature>
<dbReference type="Pfam" id="PF16016">
    <property type="entry name" value="VASt"/>
    <property type="match status" value="1"/>
</dbReference>
<feature type="region of interest" description="Disordered" evidence="6">
    <location>
        <begin position="1"/>
        <end position="85"/>
    </location>
</feature>
<dbReference type="InterPro" id="IPR051482">
    <property type="entry name" value="Cholesterol_transport"/>
</dbReference>
<dbReference type="PANTHER" id="PTHR23319:SF4">
    <property type="entry name" value="GRAM DOMAIN CONTAINING 1B, ISOFORM E"/>
    <property type="match status" value="1"/>
</dbReference>
<dbReference type="InterPro" id="IPR004182">
    <property type="entry name" value="GRAM"/>
</dbReference>
<dbReference type="STRING" id="90262.A0A1X2IGP5"/>
<feature type="region of interest" description="Disordered" evidence="6">
    <location>
        <begin position="330"/>
        <end position="398"/>
    </location>
</feature>
<accession>A0A1X2IGP5</accession>
<dbReference type="GO" id="GO:0120015">
    <property type="term" value="F:sterol transfer activity"/>
    <property type="evidence" value="ECO:0007669"/>
    <property type="project" value="TreeGrafter"/>
</dbReference>
<keyword evidence="10" id="KW-1185">Reference proteome</keyword>
<keyword evidence="3 7" id="KW-0812">Transmembrane</keyword>
<proteinExistence type="inferred from homology"/>
<dbReference type="GO" id="GO:0032366">
    <property type="term" value="P:intracellular sterol transport"/>
    <property type="evidence" value="ECO:0007669"/>
    <property type="project" value="TreeGrafter"/>
</dbReference>
<dbReference type="OrthoDB" id="2162691at2759"/>
<dbReference type="Pfam" id="PF02893">
    <property type="entry name" value="GRAM"/>
    <property type="match status" value="1"/>
</dbReference>
<keyword evidence="5 7" id="KW-0472">Membrane</keyword>
<dbReference type="GO" id="GO:0005886">
    <property type="term" value="C:plasma membrane"/>
    <property type="evidence" value="ECO:0007669"/>
    <property type="project" value="TreeGrafter"/>
</dbReference>
<comment type="similarity">
    <text evidence="2">Belongs to the YSP2 family.</text>
</comment>
<evidence type="ECO:0000256" key="6">
    <source>
        <dbReference type="SAM" id="MobiDB-lite"/>
    </source>
</evidence>
<feature type="compositionally biased region" description="Polar residues" evidence="6">
    <location>
        <begin position="330"/>
        <end position="347"/>
    </location>
</feature>
<dbReference type="PROSITE" id="PS51778">
    <property type="entry name" value="VAST"/>
    <property type="match status" value="1"/>
</dbReference>
<feature type="domain" description="VASt" evidence="8">
    <location>
        <begin position="472"/>
        <end position="641"/>
    </location>
</feature>
<dbReference type="GO" id="GO:0005739">
    <property type="term" value="C:mitochondrion"/>
    <property type="evidence" value="ECO:0007669"/>
    <property type="project" value="TreeGrafter"/>
</dbReference>
<feature type="compositionally biased region" description="Low complexity" evidence="6">
    <location>
        <begin position="71"/>
        <end position="85"/>
    </location>
</feature>
<dbReference type="GO" id="GO:0032541">
    <property type="term" value="C:cortical endoplasmic reticulum"/>
    <property type="evidence" value="ECO:0007669"/>
    <property type="project" value="TreeGrafter"/>
</dbReference>
<dbReference type="GO" id="GO:0005789">
    <property type="term" value="C:endoplasmic reticulum membrane"/>
    <property type="evidence" value="ECO:0007669"/>
    <property type="project" value="TreeGrafter"/>
</dbReference>
<protein>
    <recommendedName>
        <fullName evidence="8">VASt domain-containing protein</fullName>
    </recommendedName>
</protein>
<dbReference type="InterPro" id="IPR031968">
    <property type="entry name" value="VASt"/>
</dbReference>
<reference evidence="9 10" key="1">
    <citation type="submission" date="2016-07" db="EMBL/GenBank/DDBJ databases">
        <title>Pervasive Adenine N6-methylation of Active Genes in Fungi.</title>
        <authorList>
            <consortium name="DOE Joint Genome Institute"/>
            <person name="Mondo S.J."/>
            <person name="Dannebaum R.O."/>
            <person name="Kuo R.C."/>
            <person name="Labutti K."/>
            <person name="Haridas S."/>
            <person name="Kuo A."/>
            <person name="Salamov A."/>
            <person name="Ahrendt S.R."/>
            <person name="Lipzen A."/>
            <person name="Sullivan W."/>
            <person name="Andreopoulos W.B."/>
            <person name="Clum A."/>
            <person name="Lindquist E."/>
            <person name="Daum C."/>
            <person name="Ramamoorthy G.K."/>
            <person name="Gryganskyi A."/>
            <person name="Culley D."/>
            <person name="Magnuson J.K."/>
            <person name="James T.Y."/>
            <person name="O'Malley M.A."/>
            <person name="Stajich J.E."/>
            <person name="Spatafora J.W."/>
            <person name="Visel A."/>
            <person name="Grigoriev I.V."/>
        </authorList>
    </citation>
    <scope>NUCLEOTIDE SEQUENCE [LARGE SCALE GENOMIC DNA]</scope>
    <source>
        <strain evidence="9 10">NRRL 1336</strain>
    </source>
</reference>
<feature type="compositionally biased region" description="Polar residues" evidence="6">
    <location>
        <begin position="161"/>
        <end position="179"/>
    </location>
</feature>
<evidence type="ECO:0000256" key="5">
    <source>
        <dbReference type="ARBA" id="ARBA00023136"/>
    </source>
</evidence>
<comment type="caution">
    <text evidence="9">The sequence shown here is derived from an EMBL/GenBank/DDBJ whole genome shotgun (WGS) entry which is preliminary data.</text>
</comment>
<dbReference type="GO" id="GO:0032934">
    <property type="term" value="F:sterol binding"/>
    <property type="evidence" value="ECO:0007669"/>
    <property type="project" value="TreeGrafter"/>
</dbReference>
<evidence type="ECO:0000256" key="1">
    <source>
        <dbReference type="ARBA" id="ARBA00004167"/>
    </source>
</evidence>
<feature type="region of interest" description="Disordered" evidence="6">
    <location>
        <begin position="804"/>
        <end position="855"/>
    </location>
</feature>
<dbReference type="PANTHER" id="PTHR23319">
    <property type="entry name" value="GRAM DOMAIN CONTAINING 1B, ISOFORM E"/>
    <property type="match status" value="1"/>
</dbReference>
<feature type="compositionally biased region" description="Polar residues" evidence="6">
    <location>
        <begin position="427"/>
        <end position="458"/>
    </location>
</feature>
<feature type="region of interest" description="Disordered" evidence="6">
    <location>
        <begin position="102"/>
        <end position="211"/>
    </location>
</feature>
<dbReference type="Gene3D" id="2.30.29.30">
    <property type="entry name" value="Pleckstrin-homology domain (PH domain)/Phosphotyrosine-binding domain (PTB)"/>
    <property type="match status" value="1"/>
</dbReference>
<evidence type="ECO:0000256" key="7">
    <source>
        <dbReference type="SAM" id="Phobius"/>
    </source>
</evidence>
<feature type="compositionally biased region" description="Acidic residues" evidence="6">
    <location>
        <begin position="348"/>
        <end position="365"/>
    </location>
</feature>
<feature type="compositionally biased region" description="Basic and acidic residues" evidence="6">
    <location>
        <begin position="668"/>
        <end position="682"/>
    </location>
</feature>
<keyword evidence="4 7" id="KW-1133">Transmembrane helix</keyword>
<feature type="compositionally biased region" description="Basic residues" evidence="6">
    <location>
        <begin position="653"/>
        <end position="667"/>
    </location>
</feature>
<evidence type="ECO:0000313" key="9">
    <source>
        <dbReference type="EMBL" id="ORZ15981.1"/>
    </source>
</evidence>
<dbReference type="CDD" id="cd13220">
    <property type="entry name" value="PH-GRAM_GRAMDC"/>
    <property type="match status" value="1"/>
</dbReference>
<feature type="region of interest" description="Disordered" evidence="6">
    <location>
        <begin position="652"/>
        <end position="682"/>
    </location>
</feature>
<evidence type="ECO:0000313" key="10">
    <source>
        <dbReference type="Proteomes" id="UP000193560"/>
    </source>
</evidence>
<sequence>MLHRRLHSNTVSGDRPLSIDTTSRPGMPRRNSEGSPGLPPEIDICAATPLESKQENGLDGHLSLEDFPPKNTNNNNNNNNSTTTTLNQHAQDKDVAINKSFSSHSLPTPVAAPEESNKHTLRIPTPAKKSRSRSSSQSSAISRKSRPTFTSGLRSRKASESESNFSNINGTPSASATQDSSRRGSDGTEDSVSEGEHSMAAGSIATAVRTDSVSDKRNQEFHALFRSVPEDDVLIEDYGCALQKEILVQGRIYISENYLCFNANIFGWVTNLVIAFSDIVDIEKRTTAIFIPNAIQISTLHAKHFFASFLSRDQAYDLMVDVWRYSRPLTNRSTDTSPDETLNSQVENGEEDSGLDEEDTSDLESDYTYSDTETEEDSLASPPIPLPSALPKNIAKNDSLRRRAFSEGAKRMLDDANAKDTPRPATPLSNGIDDSSKPSETVQPSSDAQLKAPSQQVNEKTNCVCGKLGEHYPNVVMDQTYSGSLEAFNNLLFTSDFMKRFLTDDEKSLDVDIGKWRESEESKKQVRKASYIKQLGGAIGPKQTQCLQTEEMVHSDMKESVTVLTTTQTPDVPSGSSFSVKTRTCLTWAGQGKVHMLVTVLVDFTKSSWLKSTIERASVDGQLTFYKHLDTAIQNYQKEHPADFLLDGQLVGKQKKKGKRRHRKHGKGRDARPKEEMVSDKDKQRTSWLDIITDGFKQAWNILPLPSTSATDTGGLWTTSQLTFICLMLMILANVYIAYKMKDVESRLNDIVYADGGSLPGFFSSSPSAAAEKNRYHVDDDSMENMYRDELWAWLRSLDVNQSDRTTNATVPPPSNAHTKKKKQQQHSKDEDEDPFDGDSSGRTSEYVGLSQQQSKMMLDQDLLALAKMIRRAERNIGQASRAMEKQRHRIEHHS</sequence>